<evidence type="ECO:0000256" key="2">
    <source>
        <dbReference type="ARBA" id="ARBA00023136"/>
    </source>
</evidence>
<dbReference type="OrthoDB" id="18010at2759"/>
<protein>
    <submittedName>
        <fullName evidence="6">DnaJ subfamily C member 11</fullName>
    </submittedName>
</protein>
<dbReference type="PROSITE" id="PS00636">
    <property type="entry name" value="DNAJ_1"/>
    <property type="match status" value="1"/>
</dbReference>
<dbReference type="GO" id="GO:0042407">
    <property type="term" value="P:cristae formation"/>
    <property type="evidence" value="ECO:0007669"/>
    <property type="project" value="TreeGrafter"/>
</dbReference>
<reference evidence="6 7" key="1">
    <citation type="submission" date="2015-12" db="EMBL/GenBank/DDBJ databases">
        <title>The genome of Folsomia candida.</title>
        <authorList>
            <person name="Faddeeva A."/>
            <person name="Derks M.F."/>
            <person name="Anvar Y."/>
            <person name="Smit S."/>
            <person name="Van Straalen N."/>
            <person name="Roelofs D."/>
        </authorList>
    </citation>
    <scope>NUCLEOTIDE SEQUENCE [LARGE SCALE GENOMIC DNA]</scope>
    <source>
        <strain evidence="6 7">VU population</strain>
        <tissue evidence="6">Whole body</tissue>
    </source>
</reference>
<organism evidence="6 7">
    <name type="scientific">Folsomia candida</name>
    <name type="common">Springtail</name>
    <dbReference type="NCBI Taxonomy" id="158441"/>
    <lineage>
        <taxon>Eukaryota</taxon>
        <taxon>Metazoa</taxon>
        <taxon>Ecdysozoa</taxon>
        <taxon>Arthropoda</taxon>
        <taxon>Hexapoda</taxon>
        <taxon>Collembola</taxon>
        <taxon>Entomobryomorpha</taxon>
        <taxon>Isotomoidea</taxon>
        <taxon>Isotomidae</taxon>
        <taxon>Proisotominae</taxon>
        <taxon>Folsomia</taxon>
    </lineage>
</organism>
<keyword evidence="3" id="KW-0143">Chaperone</keyword>
<dbReference type="Pfam" id="PF11875">
    <property type="entry name" value="DnaJ-like_C11_C"/>
    <property type="match status" value="1"/>
</dbReference>
<comment type="caution">
    <text evidence="6">The sequence shown here is derived from an EMBL/GenBank/DDBJ whole genome shotgun (WGS) entry which is preliminary data.</text>
</comment>
<dbReference type="InterPro" id="IPR055225">
    <property type="entry name" value="DNAJC11-like_beta-barrel"/>
</dbReference>
<proteinExistence type="predicted"/>
<dbReference type="InterPro" id="IPR018253">
    <property type="entry name" value="DnaJ_domain_CS"/>
</dbReference>
<dbReference type="Gene3D" id="1.10.287.110">
    <property type="entry name" value="DnaJ domain"/>
    <property type="match status" value="1"/>
</dbReference>
<evidence type="ECO:0000256" key="4">
    <source>
        <dbReference type="SAM" id="MobiDB-lite"/>
    </source>
</evidence>
<dbReference type="Pfam" id="PF22774">
    <property type="entry name" value="DNAJC11_beta-barrel"/>
    <property type="match status" value="1"/>
</dbReference>
<evidence type="ECO:0000256" key="1">
    <source>
        <dbReference type="ARBA" id="ARBA00004370"/>
    </source>
</evidence>
<dbReference type="InterPro" id="IPR052243">
    <property type="entry name" value="Mito_inner_membrane_organizer"/>
</dbReference>
<comment type="subcellular location">
    <subcellularLocation>
        <location evidence="1">Membrane</location>
    </subcellularLocation>
</comment>
<dbReference type="CDD" id="cd06257">
    <property type="entry name" value="DnaJ"/>
    <property type="match status" value="1"/>
</dbReference>
<dbReference type="InterPro" id="IPR036869">
    <property type="entry name" value="J_dom_sf"/>
</dbReference>
<evidence type="ECO:0000313" key="7">
    <source>
        <dbReference type="Proteomes" id="UP000198287"/>
    </source>
</evidence>
<dbReference type="GO" id="GO:0016020">
    <property type="term" value="C:membrane"/>
    <property type="evidence" value="ECO:0007669"/>
    <property type="project" value="UniProtKB-SubCell"/>
</dbReference>
<dbReference type="SMART" id="SM00271">
    <property type="entry name" value="DnaJ"/>
    <property type="match status" value="1"/>
</dbReference>
<gene>
    <name evidence="6" type="ORF">Fcan01_14648</name>
</gene>
<feature type="compositionally biased region" description="Acidic residues" evidence="4">
    <location>
        <begin position="15"/>
        <end position="24"/>
    </location>
</feature>
<accession>A0A226DYQ9</accession>
<dbReference type="Pfam" id="PF00226">
    <property type="entry name" value="DnaJ"/>
    <property type="match status" value="1"/>
</dbReference>
<dbReference type="SUPFAM" id="SSF46565">
    <property type="entry name" value="Chaperone J-domain"/>
    <property type="match status" value="1"/>
</dbReference>
<keyword evidence="2" id="KW-0472">Membrane</keyword>
<dbReference type="PRINTS" id="PR00625">
    <property type="entry name" value="JDOMAIN"/>
</dbReference>
<dbReference type="AlphaFoldDB" id="A0A226DYQ9"/>
<dbReference type="PANTHER" id="PTHR44157:SF1">
    <property type="entry name" value="DNAJ HOMOLOG SUBFAMILY C MEMBER 11"/>
    <property type="match status" value="1"/>
</dbReference>
<keyword evidence="7" id="KW-1185">Reference proteome</keyword>
<dbReference type="EMBL" id="LNIX01000008">
    <property type="protein sequence ID" value="OXA50582.1"/>
    <property type="molecule type" value="Genomic_DNA"/>
</dbReference>
<dbReference type="InterPro" id="IPR024586">
    <property type="entry name" value="DnaJ-like_C11_C"/>
</dbReference>
<evidence type="ECO:0000256" key="3">
    <source>
        <dbReference type="ARBA" id="ARBA00023186"/>
    </source>
</evidence>
<dbReference type="Proteomes" id="UP000198287">
    <property type="component" value="Unassembled WGS sequence"/>
</dbReference>
<feature type="region of interest" description="Disordered" evidence="4">
    <location>
        <begin position="10"/>
        <end position="29"/>
    </location>
</feature>
<dbReference type="GO" id="GO:0005739">
    <property type="term" value="C:mitochondrion"/>
    <property type="evidence" value="ECO:0007669"/>
    <property type="project" value="GOC"/>
</dbReference>
<dbReference type="OMA" id="QLDKHTM"/>
<dbReference type="PANTHER" id="PTHR44157">
    <property type="entry name" value="DNAJ HOMOLOG SUBFAMILY C MEMBER 11"/>
    <property type="match status" value="1"/>
</dbReference>
<sequence>MANNFTFLNESSIRDDDDNDENDSSFDRSTNNLLEDDYYTFLNLPRNAKPEDIQMQYRRLSKIYHPDKHLDPEFKINAERLFNKLRHVHEVLMDPEKRAIYDTLGAEALQEAQQHNSQCMDLVTRYRTPTEIREDFERLQREREEQRMERQANPKGSITVNINASEIFTIYDHLEDEEDYYYDTGPYIELTGFHFAQSIEAPITLRDTIIMSGSVSAENGRGRGNIAAGVRRTFGNRTSAEFEVGGNTNGMDFGFKGFSLIGSKYHTNCSIACQSTSEGLKPAMVASFGRHFDDKSNGQIVWRAGGMGGLQTQYIWDDSITRFVASVHLGVPHSYVSCHVSRKLDEKKVRVRALIRGGTFGFYTECGIEKKVSQLTTLSAAMVVGVPVGVNLRIKILRSNQTYNFPIHLCDQILPAPIVYGTITPLILWVVVNKLFVEPYERERKSREKAKLKAQNRTRMMEKKTEADSAIQLMKLAFARIVADEEARRGLIITSAKYGRLISTLSTADIDSSGAGANDEIIDVTIPLQCLVKDSKLILHDNSKSNLPGFYDPVPWEEKRLMIQYLFRNKAHEVIVNDEESISIPKESHQINLVAT</sequence>
<dbReference type="PROSITE" id="PS50076">
    <property type="entry name" value="DNAJ_2"/>
    <property type="match status" value="1"/>
</dbReference>
<evidence type="ECO:0000313" key="6">
    <source>
        <dbReference type="EMBL" id="OXA50582.1"/>
    </source>
</evidence>
<evidence type="ECO:0000259" key="5">
    <source>
        <dbReference type="PROSITE" id="PS50076"/>
    </source>
</evidence>
<feature type="domain" description="J" evidence="5">
    <location>
        <begin position="37"/>
        <end position="105"/>
    </location>
</feature>
<dbReference type="InterPro" id="IPR001623">
    <property type="entry name" value="DnaJ_domain"/>
</dbReference>
<dbReference type="STRING" id="158441.A0A226DYQ9"/>
<name>A0A226DYQ9_FOLCA</name>